<feature type="transmembrane region" description="Helical" evidence="13">
    <location>
        <begin position="59"/>
        <end position="80"/>
    </location>
</feature>
<dbReference type="Pfam" id="PF02163">
    <property type="entry name" value="Peptidase_M50"/>
    <property type="match status" value="1"/>
</dbReference>
<evidence type="ECO:0000256" key="6">
    <source>
        <dbReference type="ARBA" id="ARBA00022692"/>
    </source>
</evidence>
<reference evidence="15 16" key="1">
    <citation type="journal article" date="2015" name="PeerJ">
        <title>First genomic representation of candidate bacterial phylum KSB3 points to enhanced environmental sensing as a trigger of wastewater bulking.</title>
        <authorList>
            <person name="Sekiguchi Y."/>
            <person name="Ohashi A."/>
            <person name="Parks D.H."/>
            <person name="Yamauchi T."/>
            <person name="Tyson G.W."/>
            <person name="Hugenholtz P."/>
        </authorList>
    </citation>
    <scope>NUCLEOTIDE SEQUENCE [LARGE SCALE GENOMIC DNA]</scope>
</reference>
<keyword evidence="16" id="KW-1185">Reference proteome</keyword>
<feature type="transmembrane region" description="Helical" evidence="13">
    <location>
        <begin position="146"/>
        <end position="168"/>
    </location>
</feature>
<evidence type="ECO:0000256" key="3">
    <source>
        <dbReference type="ARBA" id="ARBA00007931"/>
    </source>
</evidence>
<dbReference type="GO" id="GO:0005886">
    <property type="term" value="C:plasma membrane"/>
    <property type="evidence" value="ECO:0007669"/>
    <property type="project" value="UniProtKB-SubCell"/>
</dbReference>
<dbReference type="InterPro" id="IPR008915">
    <property type="entry name" value="Peptidase_M50"/>
</dbReference>
<evidence type="ECO:0000256" key="2">
    <source>
        <dbReference type="ARBA" id="ARBA00004651"/>
    </source>
</evidence>
<comment type="subcellular location">
    <subcellularLocation>
        <location evidence="2">Cell membrane</location>
        <topology evidence="2">Multi-pass membrane protein</topology>
    </subcellularLocation>
</comment>
<dbReference type="GO" id="GO:0046872">
    <property type="term" value="F:metal ion binding"/>
    <property type="evidence" value="ECO:0007669"/>
    <property type="project" value="UniProtKB-KW"/>
</dbReference>
<evidence type="ECO:0000259" key="14">
    <source>
        <dbReference type="Pfam" id="PF02163"/>
    </source>
</evidence>
<keyword evidence="8" id="KW-0378">Hydrolase</keyword>
<dbReference type="InterPro" id="IPR044537">
    <property type="entry name" value="Rip2-like"/>
</dbReference>
<evidence type="ECO:0000256" key="12">
    <source>
        <dbReference type="ARBA" id="ARBA00023136"/>
    </source>
</evidence>
<evidence type="ECO:0000256" key="7">
    <source>
        <dbReference type="ARBA" id="ARBA00022723"/>
    </source>
</evidence>
<evidence type="ECO:0000256" key="8">
    <source>
        <dbReference type="ARBA" id="ARBA00022801"/>
    </source>
</evidence>
<dbReference type="GO" id="GO:0008237">
    <property type="term" value="F:metallopeptidase activity"/>
    <property type="evidence" value="ECO:0007669"/>
    <property type="project" value="UniProtKB-KW"/>
</dbReference>
<keyword evidence="12 13" id="KW-0472">Membrane</keyword>
<dbReference type="AlphaFoldDB" id="A0A081CAS7"/>
<evidence type="ECO:0000256" key="11">
    <source>
        <dbReference type="ARBA" id="ARBA00023049"/>
    </source>
</evidence>
<dbReference type="STRING" id="1499967.U27_01583"/>
<dbReference type="HOGENOM" id="CLU_086979_0_0_0"/>
<sequence>MDRLAEGMLWYVVFIFSTTCHEAAHALAALKLGDRTAYEGGQVTLDPRPHIQREPVGTVIVPILSFLMGGWMIGWASAPYDPYWALRHPKRSALMAFSGPLTNLTLVLLAFLAIRIGIAADVFYAPDSISFSQVTAAVNTGVWIPIARLLSIFFSLNLILCVFNLLPLPPLDGSGVVPILLEDSMAREYLNFIHNPSFMFIGLFLAWQVFGPVFRPIHLFAINLLYPGMGYH</sequence>
<keyword evidence="10 13" id="KW-1133">Transmembrane helix</keyword>
<feature type="domain" description="Peptidase M50" evidence="14">
    <location>
        <begin position="12"/>
        <end position="190"/>
    </location>
</feature>
<feature type="transmembrane region" description="Helical" evidence="13">
    <location>
        <begin position="101"/>
        <end position="126"/>
    </location>
</feature>
<dbReference type="PANTHER" id="PTHR35864:SF1">
    <property type="entry name" value="ZINC METALLOPROTEASE YWHC-RELATED"/>
    <property type="match status" value="1"/>
</dbReference>
<proteinExistence type="inferred from homology"/>
<evidence type="ECO:0000256" key="13">
    <source>
        <dbReference type="SAM" id="Phobius"/>
    </source>
</evidence>
<accession>A0A081CAS7</accession>
<dbReference type="eggNOG" id="COG1994">
    <property type="taxonomic scope" value="Bacteria"/>
</dbReference>
<keyword evidence="4" id="KW-1003">Cell membrane</keyword>
<dbReference type="GO" id="GO:0006508">
    <property type="term" value="P:proteolysis"/>
    <property type="evidence" value="ECO:0007669"/>
    <property type="project" value="UniProtKB-KW"/>
</dbReference>
<name>A0A081CAS7_VECG1</name>
<dbReference type="EMBL" id="DF820481">
    <property type="protein sequence ID" value="GAK61682.1"/>
    <property type="molecule type" value="Genomic_DNA"/>
</dbReference>
<keyword evidence="7" id="KW-0479">Metal-binding</keyword>
<evidence type="ECO:0000256" key="1">
    <source>
        <dbReference type="ARBA" id="ARBA00001947"/>
    </source>
</evidence>
<gene>
    <name evidence="15" type="ORF">U27_01583</name>
</gene>
<evidence type="ECO:0000256" key="4">
    <source>
        <dbReference type="ARBA" id="ARBA00022475"/>
    </source>
</evidence>
<evidence type="ECO:0000256" key="5">
    <source>
        <dbReference type="ARBA" id="ARBA00022670"/>
    </source>
</evidence>
<keyword evidence="11" id="KW-0482">Metalloprotease</keyword>
<dbReference type="InterPro" id="IPR052348">
    <property type="entry name" value="Metallopeptidase_M50B"/>
</dbReference>
<dbReference type="CDD" id="cd06158">
    <property type="entry name" value="S2P-M50_like_1"/>
    <property type="match status" value="1"/>
</dbReference>
<evidence type="ECO:0000256" key="9">
    <source>
        <dbReference type="ARBA" id="ARBA00022833"/>
    </source>
</evidence>
<dbReference type="PANTHER" id="PTHR35864">
    <property type="entry name" value="ZINC METALLOPROTEASE MJ0611-RELATED"/>
    <property type="match status" value="1"/>
</dbReference>
<evidence type="ECO:0000313" key="16">
    <source>
        <dbReference type="Proteomes" id="UP000030661"/>
    </source>
</evidence>
<comment type="cofactor">
    <cofactor evidence="1">
        <name>Zn(2+)</name>
        <dbReference type="ChEBI" id="CHEBI:29105"/>
    </cofactor>
</comment>
<feature type="transmembrane region" description="Helical" evidence="13">
    <location>
        <begin position="189"/>
        <end position="210"/>
    </location>
</feature>
<keyword evidence="5" id="KW-0645">Protease</keyword>
<evidence type="ECO:0000256" key="10">
    <source>
        <dbReference type="ARBA" id="ARBA00022989"/>
    </source>
</evidence>
<evidence type="ECO:0000313" key="15">
    <source>
        <dbReference type="EMBL" id="GAK61682.1"/>
    </source>
</evidence>
<comment type="similarity">
    <text evidence="3">Belongs to the peptidase M50B family.</text>
</comment>
<dbReference type="Proteomes" id="UP000030661">
    <property type="component" value="Unassembled WGS sequence"/>
</dbReference>
<protein>
    <submittedName>
        <fullName evidence="15">M50 family peptidase</fullName>
    </submittedName>
</protein>
<organism evidence="15 16">
    <name type="scientific">Vecturithrix granuli</name>
    <dbReference type="NCBI Taxonomy" id="1499967"/>
    <lineage>
        <taxon>Bacteria</taxon>
        <taxon>Candidatus Moduliflexota</taxon>
        <taxon>Candidatus Vecturitrichia</taxon>
        <taxon>Candidatus Vecturitrichales</taxon>
        <taxon>Candidatus Vecturitrichaceae</taxon>
        <taxon>Candidatus Vecturithrix</taxon>
    </lineage>
</organism>
<keyword evidence="9" id="KW-0862">Zinc</keyword>
<keyword evidence="6 13" id="KW-0812">Transmembrane</keyword>